<dbReference type="Proteomes" id="UP000218334">
    <property type="component" value="Unassembled WGS sequence"/>
</dbReference>
<keyword evidence="6" id="KW-1185">Reference proteome</keyword>
<dbReference type="InterPro" id="IPR016166">
    <property type="entry name" value="FAD-bd_PCMH"/>
</dbReference>
<evidence type="ECO:0000256" key="1">
    <source>
        <dbReference type="ARBA" id="ARBA00005466"/>
    </source>
</evidence>
<comment type="similarity">
    <text evidence="1">Belongs to the oxygen-dependent FAD-linked oxidoreductase family.</text>
</comment>
<dbReference type="STRING" id="1076256.A0A2H3BPQ0"/>
<accession>A0A2H3BPQ0</accession>
<sequence>MLTIYLARFLLVAALAVVGNAFPSSDTWRSLNFTLGGKLLLGEPFAKPCWDADVNSEATCALIQAQYSNETFRSMTSGGYVNPEWETCITSGDQCLLDYTDPTNVEPLRSTKCKRGSVPAYLIDVHDTKDILTGLSFARKHKISLVIKNTGHDYLGRSSAPGSLALWIHRFREMTYTPAFVPEGCPSKDSSPGVTVGASVQWFEAYAFAEANNITVVGGTDPSVGVAGGWLQGGGHSVLSNTMGLGVDRVLQFKVITPDGVLRVANQCQNTELFFALRGGGGGTFGIVIESTILASPQVTLQAVFVGYANLNATMQKQVVATQVENAVQWAEAGWGGASTPVGAVFVNPKADEESAARTMAPLINFVDSLVDDGATGASITLTTFQSFASFYAAFLPFDISPVGVPLALSSRLVNKANFETAENRSALVNALFDAQNAVDTLLIQSTTPASVNDSGTSVTGKWRESLYHVTVVSRWNWNATKATRLSQFTRVDDAMSGLRALTPDAAYFNEASVHEPNYKVSFWGDNYSRLLQIKKHYDPEHLLNCWNCVGFDSHSSQFSCYP</sequence>
<reference evidence="6" key="1">
    <citation type="journal article" date="2017" name="Nat. Ecol. Evol.">
        <title>Genome expansion and lineage-specific genetic innovations in the forest pathogenic fungi Armillaria.</title>
        <authorList>
            <person name="Sipos G."/>
            <person name="Prasanna A.N."/>
            <person name="Walter M.C."/>
            <person name="O'Connor E."/>
            <person name="Balint B."/>
            <person name="Krizsan K."/>
            <person name="Kiss B."/>
            <person name="Hess J."/>
            <person name="Varga T."/>
            <person name="Slot J."/>
            <person name="Riley R."/>
            <person name="Boka B."/>
            <person name="Rigling D."/>
            <person name="Barry K."/>
            <person name="Lee J."/>
            <person name="Mihaltcheva S."/>
            <person name="LaButti K."/>
            <person name="Lipzen A."/>
            <person name="Waldron R."/>
            <person name="Moloney N.M."/>
            <person name="Sperisen C."/>
            <person name="Kredics L."/>
            <person name="Vagvoelgyi C."/>
            <person name="Patrignani A."/>
            <person name="Fitzpatrick D."/>
            <person name="Nagy I."/>
            <person name="Doyle S."/>
            <person name="Anderson J.B."/>
            <person name="Grigoriev I.V."/>
            <person name="Gueldener U."/>
            <person name="Muensterkoetter M."/>
            <person name="Nagy L.G."/>
        </authorList>
    </citation>
    <scope>NUCLEOTIDE SEQUENCE [LARGE SCALE GENOMIC DNA]</scope>
    <source>
        <strain evidence="6">28-4</strain>
    </source>
</reference>
<name>A0A2H3BPQ0_9AGAR</name>
<dbReference type="InterPro" id="IPR036318">
    <property type="entry name" value="FAD-bd_PCMH-like_sf"/>
</dbReference>
<dbReference type="InterPro" id="IPR006094">
    <property type="entry name" value="Oxid_FAD_bind_N"/>
</dbReference>
<feature type="chain" id="PRO_5013587996" evidence="3">
    <location>
        <begin position="22"/>
        <end position="563"/>
    </location>
</feature>
<protein>
    <submittedName>
        <fullName evidence="5">FAD-binding domain-containing protein</fullName>
    </submittedName>
</protein>
<dbReference type="EMBL" id="KZ293421">
    <property type="protein sequence ID" value="PBK72855.1"/>
    <property type="molecule type" value="Genomic_DNA"/>
</dbReference>
<dbReference type="Gene3D" id="3.30.465.10">
    <property type="match status" value="2"/>
</dbReference>
<dbReference type="InterPro" id="IPR016169">
    <property type="entry name" value="FAD-bd_PCMH_sub2"/>
</dbReference>
<gene>
    <name evidence="5" type="ORF">ARMSODRAFT_953265</name>
</gene>
<dbReference type="PANTHER" id="PTHR13878">
    <property type="entry name" value="GULONOLACTONE OXIDASE"/>
    <property type="match status" value="1"/>
</dbReference>
<evidence type="ECO:0000256" key="2">
    <source>
        <dbReference type="ARBA" id="ARBA00023002"/>
    </source>
</evidence>
<keyword evidence="3" id="KW-0732">Signal</keyword>
<dbReference type="AlphaFoldDB" id="A0A2H3BPQ0"/>
<dbReference type="PROSITE" id="PS51387">
    <property type="entry name" value="FAD_PCMH"/>
    <property type="match status" value="1"/>
</dbReference>
<dbReference type="Pfam" id="PF01565">
    <property type="entry name" value="FAD_binding_4"/>
    <property type="match status" value="1"/>
</dbReference>
<dbReference type="InterPro" id="IPR012951">
    <property type="entry name" value="BBE"/>
</dbReference>
<evidence type="ECO:0000313" key="5">
    <source>
        <dbReference type="EMBL" id="PBK72855.1"/>
    </source>
</evidence>
<dbReference type="InterPro" id="IPR050432">
    <property type="entry name" value="FAD-linked_Oxidoreductases_BP"/>
</dbReference>
<evidence type="ECO:0000313" key="6">
    <source>
        <dbReference type="Proteomes" id="UP000218334"/>
    </source>
</evidence>
<dbReference type="Pfam" id="PF08031">
    <property type="entry name" value="BBE"/>
    <property type="match status" value="1"/>
</dbReference>
<dbReference type="GO" id="GO:0016491">
    <property type="term" value="F:oxidoreductase activity"/>
    <property type="evidence" value="ECO:0007669"/>
    <property type="project" value="UniProtKB-KW"/>
</dbReference>
<evidence type="ECO:0000256" key="3">
    <source>
        <dbReference type="SAM" id="SignalP"/>
    </source>
</evidence>
<dbReference type="GO" id="GO:0071949">
    <property type="term" value="F:FAD binding"/>
    <property type="evidence" value="ECO:0007669"/>
    <property type="project" value="InterPro"/>
</dbReference>
<evidence type="ECO:0000259" key="4">
    <source>
        <dbReference type="PROSITE" id="PS51387"/>
    </source>
</evidence>
<organism evidence="5 6">
    <name type="scientific">Armillaria solidipes</name>
    <dbReference type="NCBI Taxonomy" id="1076256"/>
    <lineage>
        <taxon>Eukaryota</taxon>
        <taxon>Fungi</taxon>
        <taxon>Dikarya</taxon>
        <taxon>Basidiomycota</taxon>
        <taxon>Agaricomycotina</taxon>
        <taxon>Agaricomycetes</taxon>
        <taxon>Agaricomycetidae</taxon>
        <taxon>Agaricales</taxon>
        <taxon>Marasmiineae</taxon>
        <taxon>Physalacriaceae</taxon>
        <taxon>Armillaria</taxon>
    </lineage>
</organism>
<proteinExistence type="inferred from homology"/>
<keyword evidence="2" id="KW-0560">Oxidoreductase</keyword>
<dbReference type="SUPFAM" id="SSF56176">
    <property type="entry name" value="FAD-binding/transporter-associated domain-like"/>
    <property type="match status" value="1"/>
</dbReference>
<dbReference type="PANTHER" id="PTHR13878:SF91">
    <property type="entry name" value="FAD BINDING DOMAIN PROTEIN (AFU_ORTHOLOGUE AFUA_6G12070)-RELATED"/>
    <property type="match status" value="1"/>
</dbReference>
<feature type="signal peptide" evidence="3">
    <location>
        <begin position="1"/>
        <end position="21"/>
    </location>
</feature>
<feature type="domain" description="FAD-binding PCMH-type" evidence="4">
    <location>
        <begin position="115"/>
        <end position="298"/>
    </location>
</feature>